<dbReference type="InterPro" id="IPR013183">
    <property type="entry name" value="Hsk3-like"/>
</dbReference>
<dbReference type="Proteomes" id="UP000031516">
    <property type="component" value="Unassembled WGS sequence"/>
</dbReference>
<keyword evidence="3" id="KW-1185">Reference proteome</keyword>
<evidence type="ECO:0000313" key="2">
    <source>
        <dbReference type="EMBL" id="CDO95910.1"/>
    </source>
</evidence>
<evidence type="ECO:0000313" key="3">
    <source>
        <dbReference type="Proteomes" id="UP000031516"/>
    </source>
</evidence>
<evidence type="ECO:0000256" key="1">
    <source>
        <dbReference type="SAM" id="Coils"/>
    </source>
</evidence>
<dbReference type="PANTHER" id="PTHR28289:SF1">
    <property type="entry name" value="DASH COMPLEX SUBUNIT HSK3"/>
    <property type="match status" value="1"/>
</dbReference>
<feature type="coiled-coil region" evidence="1">
    <location>
        <begin position="1"/>
        <end position="35"/>
    </location>
</feature>
<dbReference type="AlphaFoldDB" id="A0A0A8LCK1"/>
<dbReference type="PANTHER" id="PTHR28289">
    <property type="entry name" value="DASH COMPLEX SUBUNIT HSK3"/>
    <property type="match status" value="1"/>
</dbReference>
<dbReference type="GO" id="GO:0008608">
    <property type="term" value="P:attachment of spindle microtubules to kinetochore"/>
    <property type="evidence" value="ECO:0007669"/>
    <property type="project" value="InterPro"/>
</dbReference>
<keyword evidence="1" id="KW-0175">Coiled coil</keyword>
<proteinExistence type="predicted"/>
<dbReference type="GO" id="GO:0051010">
    <property type="term" value="F:microtubule plus-end binding"/>
    <property type="evidence" value="ECO:0007669"/>
    <property type="project" value="TreeGrafter"/>
</dbReference>
<gene>
    <name evidence="2" type="ORF">KLDO_g4133B</name>
</gene>
<dbReference type="EMBL" id="CCBQ010000045">
    <property type="protein sequence ID" value="CDO95910.1"/>
    <property type="molecule type" value="Genomic_DNA"/>
</dbReference>
<organism evidence="2 3">
    <name type="scientific">Kluyveromyces dobzhanskii CBS 2104</name>
    <dbReference type="NCBI Taxonomy" id="1427455"/>
    <lineage>
        <taxon>Eukaryota</taxon>
        <taxon>Fungi</taxon>
        <taxon>Dikarya</taxon>
        <taxon>Ascomycota</taxon>
        <taxon>Saccharomycotina</taxon>
        <taxon>Saccharomycetes</taxon>
        <taxon>Saccharomycetales</taxon>
        <taxon>Saccharomycetaceae</taxon>
        <taxon>Kluyveromyces</taxon>
    </lineage>
</organism>
<dbReference type="Pfam" id="PF08227">
    <property type="entry name" value="DASH_Hsk3"/>
    <property type="match status" value="1"/>
</dbReference>
<accession>A0A0A8LCK1</accession>
<dbReference type="GO" id="GO:0042729">
    <property type="term" value="C:DASH complex"/>
    <property type="evidence" value="ECO:0007669"/>
    <property type="project" value="TreeGrafter"/>
</dbReference>
<dbReference type="OrthoDB" id="4040439at2759"/>
<protein>
    <submittedName>
        <fullName evidence="2">WGS project CCBQ000000000 data, contig 00015</fullName>
    </submittedName>
</protein>
<reference evidence="2 3" key="1">
    <citation type="submission" date="2014-03" db="EMBL/GenBank/DDBJ databases">
        <title>The genome of Kluyveromyces dobzhanskii.</title>
        <authorList>
            <person name="Nystedt B."/>
            <person name="Astrom S."/>
        </authorList>
    </citation>
    <scope>NUCLEOTIDE SEQUENCE [LARGE SCALE GENOMIC DNA]</scope>
    <source>
        <strain evidence="2 3">CBS 2104</strain>
    </source>
</reference>
<sequence>MDSKQRQYARLAAQLKQLRENIDETATQVELMANQSNMITKLGAIQSSTFIGSNRVFEDEMLKK</sequence>
<dbReference type="InterPro" id="IPR042332">
    <property type="entry name" value="Hsk3"/>
</dbReference>
<comment type="caution">
    <text evidence="2">The sequence shown here is derived from an EMBL/GenBank/DDBJ whole genome shotgun (WGS) entry which is preliminary data.</text>
</comment>
<name>A0A0A8LCK1_9SACH</name>